<comment type="similarity">
    <text evidence="1">Belongs to the peptidase C40 family.</text>
</comment>
<sequence>MPRPISALHSVFGWCALVTCQVHSVIRRLLVIAVVLMFAASCSQKARIDYRLGPGAGQSDRDAVVDKLLSHYRQWRGVPYKNGGVSRAGIDCSAFVVLAFRQNFGIELPRTTDELAVVGSPVVHGAIRPGDLLLFKTSWFTRHVGISVDQDRFIHASSSQGVVLSALDEPYWHQRLWQVRRVLSQ</sequence>
<dbReference type="PANTHER" id="PTHR47360:SF1">
    <property type="entry name" value="ENDOPEPTIDASE NLPC-RELATED"/>
    <property type="match status" value="1"/>
</dbReference>
<gene>
    <name evidence="7" type="ORF">SAMN02745124_02203</name>
</gene>
<dbReference type="PANTHER" id="PTHR47360">
    <property type="entry name" value="MUREIN DD-ENDOPEPTIDASE MEPS/MUREIN LD-CARBOXYPEPTIDASE"/>
    <property type="match status" value="1"/>
</dbReference>
<dbReference type="EMBL" id="FQXS01000012">
    <property type="protein sequence ID" value="SHH85131.1"/>
    <property type="molecule type" value="Genomic_DNA"/>
</dbReference>
<feature type="domain" description="NlpC/P60" evidence="6">
    <location>
        <begin position="62"/>
        <end position="183"/>
    </location>
</feature>
<evidence type="ECO:0000256" key="2">
    <source>
        <dbReference type="ARBA" id="ARBA00022670"/>
    </source>
</evidence>
<evidence type="ECO:0000256" key="4">
    <source>
        <dbReference type="ARBA" id="ARBA00022801"/>
    </source>
</evidence>
<keyword evidence="4" id="KW-0378">Hydrolase</keyword>
<dbReference type="Proteomes" id="UP000184139">
    <property type="component" value="Unassembled WGS sequence"/>
</dbReference>
<proteinExistence type="inferred from homology"/>
<dbReference type="Pfam" id="PF00877">
    <property type="entry name" value="NLPC_P60"/>
    <property type="match status" value="1"/>
</dbReference>
<keyword evidence="7" id="KW-0449">Lipoprotein</keyword>
<dbReference type="RefSeq" id="WP_161949838.1">
    <property type="nucleotide sequence ID" value="NZ_FQXS01000012.1"/>
</dbReference>
<dbReference type="AlphaFoldDB" id="A0A1M5WCD3"/>
<keyword evidence="3" id="KW-0732">Signal</keyword>
<keyword evidence="8" id="KW-1185">Reference proteome</keyword>
<dbReference type="Gene3D" id="3.90.1720.10">
    <property type="entry name" value="endopeptidase domain like (from Nostoc punctiforme)"/>
    <property type="match status" value="1"/>
</dbReference>
<dbReference type="PROSITE" id="PS51935">
    <property type="entry name" value="NLPC_P60"/>
    <property type="match status" value="1"/>
</dbReference>
<dbReference type="GO" id="GO:0008234">
    <property type="term" value="F:cysteine-type peptidase activity"/>
    <property type="evidence" value="ECO:0007669"/>
    <property type="project" value="UniProtKB-KW"/>
</dbReference>
<organism evidence="7 8">
    <name type="scientific">Desulfofustis glycolicus DSM 9705</name>
    <dbReference type="NCBI Taxonomy" id="1121409"/>
    <lineage>
        <taxon>Bacteria</taxon>
        <taxon>Pseudomonadati</taxon>
        <taxon>Thermodesulfobacteriota</taxon>
        <taxon>Desulfobulbia</taxon>
        <taxon>Desulfobulbales</taxon>
        <taxon>Desulfocapsaceae</taxon>
        <taxon>Desulfofustis</taxon>
    </lineage>
</organism>
<dbReference type="InterPro" id="IPR000064">
    <property type="entry name" value="NLP_P60_dom"/>
</dbReference>
<evidence type="ECO:0000259" key="6">
    <source>
        <dbReference type="PROSITE" id="PS51935"/>
    </source>
</evidence>
<dbReference type="InterPro" id="IPR052062">
    <property type="entry name" value="Murein_DD/LD_carboxypeptidase"/>
</dbReference>
<keyword evidence="2" id="KW-0645">Protease</keyword>
<evidence type="ECO:0000256" key="1">
    <source>
        <dbReference type="ARBA" id="ARBA00007074"/>
    </source>
</evidence>
<dbReference type="InterPro" id="IPR038765">
    <property type="entry name" value="Papain-like_cys_pep_sf"/>
</dbReference>
<name>A0A1M5WCD3_9BACT</name>
<keyword evidence="5" id="KW-0788">Thiol protease</keyword>
<evidence type="ECO:0000313" key="8">
    <source>
        <dbReference type="Proteomes" id="UP000184139"/>
    </source>
</evidence>
<evidence type="ECO:0000256" key="3">
    <source>
        <dbReference type="ARBA" id="ARBA00022729"/>
    </source>
</evidence>
<accession>A0A1M5WCD3</accession>
<protein>
    <submittedName>
        <fullName evidence="7">Lipoprotein Spr</fullName>
    </submittedName>
</protein>
<dbReference type="STRING" id="1121409.SAMN02745124_02203"/>
<evidence type="ECO:0000313" key="7">
    <source>
        <dbReference type="EMBL" id="SHH85131.1"/>
    </source>
</evidence>
<dbReference type="GO" id="GO:0006508">
    <property type="term" value="P:proteolysis"/>
    <property type="evidence" value="ECO:0007669"/>
    <property type="project" value="UniProtKB-KW"/>
</dbReference>
<dbReference type="OrthoDB" id="9807055at2"/>
<reference evidence="7 8" key="1">
    <citation type="submission" date="2016-11" db="EMBL/GenBank/DDBJ databases">
        <authorList>
            <person name="Jaros S."/>
            <person name="Januszkiewicz K."/>
            <person name="Wedrychowicz H."/>
        </authorList>
    </citation>
    <scope>NUCLEOTIDE SEQUENCE [LARGE SCALE GENOMIC DNA]</scope>
    <source>
        <strain evidence="7 8">DSM 9705</strain>
    </source>
</reference>
<dbReference type="SUPFAM" id="SSF54001">
    <property type="entry name" value="Cysteine proteinases"/>
    <property type="match status" value="1"/>
</dbReference>
<evidence type="ECO:0000256" key="5">
    <source>
        <dbReference type="ARBA" id="ARBA00022807"/>
    </source>
</evidence>